<reference evidence="2 3" key="1">
    <citation type="submission" date="2020-03" db="EMBL/GenBank/DDBJ databases">
        <title>Whole genome shotgun sequence of Phytohabitans rumicis NBRC 108638.</title>
        <authorList>
            <person name="Komaki H."/>
            <person name="Tamura T."/>
        </authorList>
    </citation>
    <scope>NUCLEOTIDE SEQUENCE [LARGE SCALE GENOMIC DNA]</scope>
    <source>
        <strain evidence="2 3">NBRC 108638</strain>
    </source>
</reference>
<evidence type="ECO:0000256" key="1">
    <source>
        <dbReference type="SAM" id="MobiDB-lite"/>
    </source>
</evidence>
<keyword evidence="3" id="KW-1185">Reference proteome</keyword>
<dbReference type="AntiFam" id="ANF00095">
    <property type="entry name" value="Shadow ORF (opposite ABC transporters)"/>
</dbReference>
<organism evidence="2 3">
    <name type="scientific">Phytohabitans rumicis</name>
    <dbReference type="NCBI Taxonomy" id="1076125"/>
    <lineage>
        <taxon>Bacteria</taxon>
        <taxon>Bacillati</taxon>
        <taxon>Actinomycetota</taxon>
        <taxon>Actinomycetes</taxon>
        <taxon>Micromonosporales</taxon>
        <taxon>Micromonosporaceae</taxon>
    </lineage>
</organism>
<proteinExistence type="predicted"/>
<name>A0A6V8LIC4_9ACTN</name>
<feature type="region of interest" description="Disordered" evidence="1">
    <location>
        <begin position="75"/>
        <end position="120"/>
    </location>
</feature>
<comment type="caution">
    <text evidence="2">The sequence shown here is derived from an EMBL/GenBank/DDBJ whole genome shotgun (WGS) entry which is preliminary data.</text>
</comment>
<reference evidence="2 3" key="2">
    <citation type="submission" date="2020-03" db="EMBL/GenBank/DDBJ databases">
        <authorList>
            <person name="Ichikawa N."/>
            <person name="Kimura A."/>
            <person name="Kitahashi Y."/>
            <person name="Uohara A."/>
        </authorList>
    </citation>
    <scope>NUCLEOTIDE SEQUENCE [LARGE SCALE GENOMIC DNA]</scope>
    <source>
        <strain evidence="2 3">NBRC 108638</strain>
    </source>
</reference>
<sequence>MGVGAVGQADGGQGGVDLRGAGGPAHALLLQRELDVLADGEPRKQAAPVLLEHHRHPGRGTGDRCAVEADLAAGRAEQAGDAAQQGGLAGAGRADDADQFAPPDPEGEIAYGLDVAAVPR</sequence>
<gene>
    <name evidence="2" type="ORF">Prum_075380</name>
</gene>
<protein>
    <submittedName>
        <fullName evidence="2">Uncharacterized protein</fullName>
    </submittedName>
</protein>
<dbReference type="EMBL" id="BLPG01000001">
    <property type="protein sequence ID" value="GFJ93896.1"/>
    <property type="molecule type" value="Genomic_DNA"/>
</dbReference>
<feature type="compositionally biased region" description="Low complexity" evidence="1">
    <location>
        <begin position="75"/>
        <end position="86"/>
    </location>
</feature>
<dbReference type="Proteomes" id="UP000482960">
    <property type="component" value="Unassembled WGS sequence"/>
</dbReference>
<feature type="region of interest" description="Disordered" evidence="1">
    <location>
        <begin position="1"/>
        <end position="22"/>
    </location>
</feature>
<dbReference type="AlphaFoldDB" id="A0A6V8LIC4"/>
<evidence type="ECO:0000313" key="3">
    <source>
        <dbReference type="Proteomes" id="UP000482960"/>
    </source>
</evidence>
<accession>A0A6V8LIC4</accession>
<evidence type="ECO:0000313" key="2">
    <source>
        <dbReference type="EMBL" id="GFJ93896.1"/>
    </source>
</evidence>